<evidence type="ECO:0000256" key="11">
    <source>
        <dbReference type="ARBA" id="ARBA00022842"/>
    </source>
</evidence>
<comment type="function">
    <text evidence="14">Catalyzes the ATP- as well as the pyrophosphate-dependent phosphorylation of a specific serine residue in HPr, a phosphocarrier protein of the phosphoenolpyruvate-dependent sugar phosphotransferase system (PTS). HprK/P also catalyzes the pyrophosphate-producing, inorganic phosphate-dependent dephosphorylation (phosphorolysis) of seryl-phosphorylated HPr (P-Ser-HPr).</text>
</comment>
<keyword evidence="10 14" id="KW-0067">ATP-binding</keyword>
<evidence type="ECO:0000256" key="12">
    <source>
        <dbReference type="ARBA" id="ARBA00023268"/>
    </source>
</evidence>
<keyword evidence="8 14" id="KW-0547">Nucleotide-binding</keyword>
<feature type="binding site" evidence="14">
    <location>
        <begin position="156"/>
        <end position="163"/>
    </location>
    <ligand>
        <name>ATP</name>
        <dbReference type="ChEBI" id="CHEBI:30616"/>
    </ligand>
</feature>
<dbReference type="InterPro" id="IPR011104">
    <property type="entry name" value="Hpr_kin/Pase_C"/>
</dbReference>
<evidence type="ECO:0000259" key="16">
    <source>
        <dbReference type="Pfam" id="PF07475"/>
    </source>
</evidence>
<dbReference type="Pfam" id="PF02603">
    <property type="entry name" value="Hpr_kinase_N"/>
    <property type="match status" value="1"/>
</dbReference>
<dbReference type="KEGG" id="teq:TEQUI_0850"/>
<reference evidence="17 18" key="1">
    <citation type="journal article" date="2011" name="J. Bacteriol.">
        <title>Genome sequence of Taylorella equigenitalis MCE9, the causative agent of contagious equine metritis.</title>
        <authorList>
            <person name="Hebert L."/>
            <person name="Moumen B."/>
            <person name="Duquesne F."/>
            <person name="Breuil M.F."/>
            <person name="Laugier C."/>
            <person name="Batto J.M."/>
            <person name="Renault P."/>
            <person name="Petry S."/>
        </authorList>
    </citation>
    <scope>NUCLEOTIDE SEQUENCE [LARGE SCALE GENOMIC DNA]</scope>
    <source>
        <strain evidence="17 18">MCE9</strain>
    </source>
</reference>
<evidence type="ECO:0000256" key="9">
    <source>
        <dbReference type="ARBA" id="ARBA00022777"/>
    </source>
</evidence>
<dbReference type="SUPFAM" id="SSF75138">
    <property type="entry name" value="HprK N-terminal domain-like"/>
    <property type="match status" value="1"/>
</dbReference>
<evidence type="ECO:0000256" key="2">
    <source>
        <dbReference type="ARBA" id="ARBA00001946"/>
    </source>
</evidence>
<dbReference type="Gene3D" id="3.40.1390.20">
    <property type="entry name" value="HprK N-terminal domain-like"/>
    <property type="match status" value="1"/>
</dbReference>
<feature type="domain" description="HPr(Ser) kinase/phosphorylase N-terminal" evidence="15">
    <location>
        <begin position="3"/>
        <end position="130"/>
    </location>
</feature>
<feature type="region of interest" description="Important for the catalytic mechanism of dephosphorylation" evidence="14">
    <location>
        <begin position="266"/>
        <end position="271"/>
    </location>
</feature>
<feature type="domain" description="HPr kinase/phosphorylase C-terminal" evidence="16">
    <location>
        <begin position="133"/>
        <end position="300"/>
    </location>
</feature>
<dbReference type="InterPro" id="IPR011126">
    <property type="entry name" value="Hpr_kin/Pase_Hpr_N"/>
</dbReference>
<evidence type="ECO:0000256" key="10">
    <source>
        <dbReference type="ARBA" id="ARBA00022840"/>
    </source>
</evidence>
<keyword evidence="7 14" id="KW-0479">Metal-binding</keyword>
<comment type="subunit">
    <text evidence="4 14">Homohexamer.</text>
</comment>
<comment type="similarity">
    <text evidence="3 14">Belongs to the HPrK/P family.</text>
</comment>
<dbReference type="GO" id="GO:0005524">
    <property type="term" value="F:ATP binding"/>
    <property type="evidence" value="ECO:0007669"/>
    <property type="project" value="UniProtKB-UniRule"/>
</dbReference>
<keyword evidence="6 14" id="KW-0808">Transferase</keyword>
<evidence type="ECO:0000256" key="1">
    <source>
        <dbReference type="ARBA" id="ARBA00001120"/>
    </source>
</evidence>
<dbReference type="EMBL" id="CP002456">
    <property type="protein sequence ID" value="ADU91788.1"/>
    <property type="molecule type" value="Genomic_DNA"/>
</dbReference>
<dbReference type="FunFam" id="3.40.50.300:FF:000174">
    <property type="entry name" value="HPr kinase/phosphorylase"/>
    <property type="match status" value="1"/>
</dbReference>
<dbReference type="Proteomes" id="UP000007472">
    <property type="component" value="Chromosome"/>
</dbReference>
<dbReference type="InterPro" id="IPR003755">
    <property type="entry name" value="HPr(Ser)_kin/Pase"/>
</dbReference>
<dbReference type="GO" id="GO:0006109">
    <property type="term" value="P:regulation of carbohydrate metabolic process"/>
    <property type="evidence" value="ECO:0007669"/>
    <property type="project" value="UniProtKB-UniRule"/>
</dbReference>
<evidence type="ECO:0000256" key="7">
    <source>
        <dbReference type="ARBA" id="ARBA00022723"/>
    </source>
</evidence>
<evidence type="ECO:0000256" key="14">
    <source>
        <dbReference type="HAMAP-Rule" id="MF_01249"/>
    </source>
</evidence>
<feature type="active site" description="Proton acceptor; for phosphorylation activity. Proton donor; for dephosphorylation activity" evidence="14">
    <location>
        <position position="180"/>
    </location>
</feature>
<evidence type="ECO:0000256" key="3">
    <source>
        <dbReference type="ARBA" id="ARBA00006883"/>
    </source>
</evidence>
<keyword evidence="11 14" id="KW-0460">Magnesium</keyword>
<dbReference type="GO" id="GO:0004712">
    <property type="term" value="F:protein serine/threonine/tyrosine kinase activity"/>
    <property type="evidence" value="ECO:0007669"/>
    <property type="project" value="UniProtKB-UniRule"/>
</dbReference>
<gene>
    <name evidence="14" type="primary">hprK</name>
    <name evidence="17" type="ordered locus">TEQUI_0850</name>
</gene>
<feature type="binding site" evidence="14">
    <location>
        <position position="205"/>
    </location>
    <ligand>
        <name>Mg(2+)</name>
        <dbReference type="ChEBI" id="CHEBI:18420"/>
    </ligand>
</feature>
<evidence type="ECO:0000256" key="4">
    <source>
        <dbReference type="ARBA" id="ARBA00011643"/>
    </source>
</evidence>
<dbReference type="CDD" id="cd01918">
    <property type="entry name" value="HprK_C"/>
    <property type="match status" value="1"/>
</dbReference>
<feature type="active site" evidence="14">
    <location>
        <position position="162"/>
    </location>
</feature>
<dbReference type="Pfam" id="PF07475">
    <property type="entry name" value="Hpr_kinase_C"/>
    <property type="match status" value="1"/>
</dbReference>
<dbReference type="HAMAP" id="MF_01249">
    <property type="entry name" value="HPr_kinase"/>
    <property type="match status" value="1"/>
</dbReference>
<name>A0A654KH43_TAYEM</name>
<dbReference type="EC" id="2.7.11.-" evidence="14"/>
<evidence type="ECO:0000313" key="17">
    <source>
        <dbReference type="EMBL" id="ADU91788.1"/>
    </source>
</evidence>
<dbReference type="GO" id="GO:0004674">
    <property type="term" value="F:protein serine/threonine kinase activity"/>
    <property type="evidence" value="ECO:0007669"/>
    <property type="project" value="UniProtKB-KW"/>
</dbReference>
<organism evidence="17 18">
    <name type="scientific">Taylorella equigenitalis (strain MCE9)</name>
    <dbReference type="NCBI Taxonomy" id="937774"/>
    <lineage>
        <taxon>Bacteria</taxon>
        <taxon>Pseudomonadati</taxon>
        <taxon>Pseudomonadota</taxon>
        <taxon>Betaproteobacteria</taxon>
        <taxon>Burkholderiales</taxon>
        <taxon>Alcaligenaceae</taxon>
        <taxon>Taylorella</taxon>
    </lineage>
</organism>
<keyword evidence="9 14" id="KW-0418">Kinase</keyword>
<feature type="region of interest" description="Important for the catalytic mechanism of both phosphorylation and dephosphorylation" evidence="14">
    <location>
        <begin position="204"/>
        <end position="213"/>
    </location>
</feature>
<dbReference type="SUPFAM" id="SSF53795">
    <property type="entry name" value="PEP carboxykinase-like"/>
    <property type="match status" value="1"/>
</dbReference>
<evidence type="ECO:0000256" key="13">
    <source>
        <dbReference type="ARBA" id="ARBA00047657"/>
    </source>
</evidence>
<evidence type="ECO:0000256" key="5">
    <source>
        <dbReference type="ARBA" id="ARBA00022527"/>
    </source>
</evidence>
<dbReference type="Gene3D" id="3.40.50.300">
    <property type="entry name" value="P-loop containing nucleotide triphosphate hydrolases"/>
    <property type="match status" value="1"/>
</dbReference>
<dbReference type="PANTHER" id="PTHR30305:SF1">
    <property type="entry name" value="HPR KINASE_PHOSPHORYLASE"/>
    <property type="match status" value="1"/>
</dbReference>
<comment type="cofactor">
    <cofactor evidence="2 14">
        <name>Mg(2+)</name>
        <dbReference type="ChEBI" id="CHEBI:18420"/>
    </cofactor>
</comment>
<comment type="catalytic activity">
    <reaction evidence="1 14">
        <text>[HPr protein]-L-serine + ATP = [HPr protein]-O-phospho-L-serine + ADP + H(+)</text>
        <dbReference type="Rhea" id="RHEA:46600"/>
        <dbReference type="Rhea" id="RHEA-COMP:11602"/>
        <dbReference type="Rhea" id="RHEA-COMP:11603"/>
        <dbReference type="ChEBI" id="CHEBI:15378"/>
        <dbReference type="ChEBI" id="CHEBI:29999"/>
        <dbReference type="ChEBI" id="CHEBI:30616"/>
        <dbReference type="ChEBI" id="CHEBI:83421"/>
        <dbReference type="ChEBI" id="CHEBI:456216"/>
    </reaction>
</comment>
<dbReference type="PANTHER" id="PTHR30305">
    <property type="entry name" value="PROTEIN YJDM-RELATED"/>
    <property type="match status" value="1"/>
</dbReference>
<dbReference type="InterPro" id="IPR028979">
    <property type="entry name" value="Ser_kin/Pase_Hpr-like_N_sf"/>
</dbReference>
<keyword evidence="5 14" id="KW-0723">Serine/threonine-protein kinase</keyword>
<comment type="miscellaneous">
    <text evidence="14">Both phosphorylation and phosphorolysis are carried out by the same active site and suggest a common mechanism for both reactions.</text>
</comment>
<dbReference type="GO" id="GO:0000287">
    <property type="term" value="F:magnesium ion binding"/>
    <property type="evidence" value="ECO:0007669"/>
    <property type="project" value="UniProtKB-UniRule"/>
</dbReference>
<feature type="active site" evidence="14">
    <location>
        <position position="245"/>
    </location>
</feature>
<evidence type="ECO:0000259" key="15">
    <source>
        <dbReference type="Pfam" id="PF02603"/>
    </source>
</evidence>
<evidence type="ECO:0000313" key="18">
    <source>
        <dbReference type="Proteomes" id="UP000007472"/>
    </source>
</evidence>
<protein>
    <recommendedName>
        <fullName evidence="14">HPr kinase/phosphorylase</fullName>
        <shortName evidence="14">HPrK/P</shortName>
        <ecNumber evidence="14">2.7.11.-</ecNumber>
        <ecNumber evidence="14">2.7.4.-</ecNumber>
    </recommendedName>
    <alternativeName>
        <fullName evidence="14">HPr(Ser) kinase/phosphorylase</fullName>
    </alternativeName>
</protein>
<dbReference type="AlphaFoldDB" id="A0A654KH43"/>
<comment type="domain">
    <text evidence="14">The Walker A ATP-binding motif also binds Pi and PPi.</text>
</comment>
<dbReference type="EC" id="2.7.4.-" evidence="14"/>
<sequence length="311" mass="34728">MLSIKVLVDDNSDTLKFNWYLSDLYGGRMLSSSEESNTTAADLIGHLNIMHPQRVQVFGVVEIDFFLKLDNQQTEHYLTTLKEGQVPAIIIAEDIPPPRSIIEFCEINKVPLLTSPVDASRIIDVLRVYLTRRFAPKTTVHGVFLDVLGVGVLITGESGLGKSELALELISRGHGLVADDAVEFARTYPNYIEGRCPELLRNLLEVRGLGLLDIRTIFGETAVRRKMSLKLIVNLVRANTEFFERLPMQDQSEEILGMPIKKVTLQVAAGRNLAVLVEAAVRNMVLKIRGIDTLSDFMKKQSEAILKNSKI</sequence>
<evidence type="ECO:0000256" key="6">
    <source>
        <dbReference type="ARBA" id="ARBA00022679"/>
    </source>
</evidence>
<feature type="binding site" evidence="14">
    <location>
        <position position="163"/>
    </location>
    <ligand>
        <name>Mg(2+)</name>
        <dbReference type="ChEBI" id="CHEBI:18420"/>
    </ligand>
</feature>
<accession>A0A654KH43</accession>
<feature type="active site" evidence="14">
    <location>
        <position position="141"/>
    </location>
</feature>
<dbReference type="NCBIfam" id="TIGR00679">
    <property type="entry name" value="hpr-ser"/>
    <property type="match status" value="1"/>
</dbReference>
<evidence type="ECO:0000256" key="8">
    <source>
        <dbReference type="ARBA" id="ARBA00022741"/>
    </source>
</evidence>
<dbReference type="InterPro" id="IPR027417">
    <property type="entry name" value="P-loop_NTPase"/>
</dbReference>
<proteinExistence type="inferred from homology"/>
<dbReference type="GO" id="GO:0000155">
    <property type="term" value="F:phosphorelay sensor kinase activity"/>
    <property type="evidence" value="ECO:0007669"/>
    <property type="project" value="InterPro"/>
</dbReference>
<comment type="catalytic activity">
    <reaction evidence="13 14">
        <text>[HPr protein]-O-phospho-L-serine + phosphate + H(+) = [HPr protein]-L-serine + diphosphate</text>
        <dbReference type="Rhea" id="RHEA:46604"/>
        <dbReference type="Rhea" id="RHEA-COMP:11602"/>
        <dbReference type="Rhea" id="RHEA-COMP:11603"/>
        <dbReference type="ChEBI" id="CHEBI:15378"/>
        <dbReference type="ChEBI" id="CHEBI:29999"/>
        <dbReference type="ChEBI" id="CHEBI:33019"/>
        <dbReference type="ChEBI" id="CHEBI:43474"/>
        <dbReference type="ChEBI" id="CHEBI:83421"/>
    </reaction>
</comment>
<keyword evidence="12 14" id="KW-0511">Multifunctional enzyme</keyword>